<sequence>MSSNSSVYEEEESSLPKQNLASSVIVFSIIFIILTIYSLIQRFLCRNNRTNSNQSGGEIPDESDTDHRHHSLVFQNRGLELDVIASLPMFEFKKSEGGEKEKAINRECAICLAFFSNLSRHLLNPKIAIVDGVVDDAALGTIIEVRTCTHRLAEDGGKVFGFGFEDRAFMVEGASLVGGFSDLVGELYIGFASLCQPWLIKQNARFDFEIVD</sequence>
<dbReference type="AlphaFoldDB" id="A0A834SQP3"/>
<keyword evidence="1" id="KW-0812">Transmembrane</keyword>
<proteinExistence type="predicted"/>
<comment type="caution">
    <text evidence="2">The sequence shown here is derived from an EMBL/GenBank/DDBJ whole genome shotgun (WGS) entry which is preliminary data.</text>
</comment>
<accession>A0A834SQP3</accession>
<reference evidence="2" key="1">
    <citation type="submission" date="2020-09" db="EMBL/GenBank/DDBJ databases">
        <title>Genome-Enabled Discovery of Anthraquinone Biosynthesis in Senna tora.</title>
        <authorList>
            <person name="Kang S.-H."/>
            <person name="Pandey R.P."/>
            <person name="Lee C.-M."/>
            <person name="Sim J.-S."/>
            <person name="Jeong J.-T."/>
            <person name="Choi B.-S."/>
            <person name="Jung M."/>
            <person name="Ginzburg D."/>
            <person name="Zhao K."/>
            <person name="Won S.Y."/>
            <person name="Oh T.-J."/>
            <person name="Yu Y."/>
            <person name="Kim N.-H."/>
            <person name="Lee O.R."/>
            <person name="Lee T.-H."/>
            <person name="Bashyal P."/>
            <person name="Kim T.-S."/>
            <person name="Lee W.-H."/>
            <person name="Kawkins C."/>
            <person name="Kim C.-K."/>
            <person name="Kim J.S."/>
            <person name="Ahn B.O."/>
            <person name="Rhee S.Y."/>
            <person name="Sohng J.K."/>
        </authorList>
    </citation>
    <scope>NUCLEOTIDE SEQUENCE</scope>
    <source>
        <tissue evidence="2">Leaf</tissue>
    </source>
</reference>
<organism evidence="2 3">
    <name type="scientific">Senna tora</name>
    <dbReference type="NCBI Taxonomy" id="362788"/>
    <lineage>
        <taxon>Eukaryota</taxon>
        <taxon>Viridiplantae</taxon>
        <taxon>Streptophyta</taxon>
        <taxon>Embryophyta</taxon>
        <taxon>Tracheophyta</taxon>
        <taxon>Spermatophyta</taxon>
        <taxon>Magnoliopsida</taxon>
        <taxon>eudicotyledons</taxon>
        <taxon>Gunneridae</taxon>
        <taxon>Pentapetalae</taxon>
        <taxon>rosids</taxon>
        <taxon>fabids</taxon>
        <taxon>Fabales</taxon>
        <taxon>Fabaceae</taxon>
        <taxon>Caesalpinioideae</taxon>
        <taxon>Cassia clade</taxon>
        <taxon>Senna</taxon>
    </lineage>
</organism>
<name>A0A834SQP3_9FABA</name>
<keyword evidence="1" id="KW-0472">Membrane</keyword>
<gene>
    <name evidence="2" type="ORF">G2W53_037663</name>
</gene>
<keyword evidence="1" id="KW-1133">Transmembrane helix</keyword>
<dbReference type="Proteomes" id="UP000634136">
    <property type="component" value="Unassembled WGS sequence"/>
</dbReference>
<evidence type="ECO:0000256" key="1">
    <source>
        <dbReference type="SAM" id="Phobius"/>
    </source>
</evidence>
<dbReference type="EMBL" id="JAAIUW010000012">
    <property type="protein sequence ID" value="KAF7805502.1"/>
    <property type="molecule type" value="Genomic_DNA"/>
</dbReference>
<evidence type="ECO:0000313" key="3">
    <source>
        <dbReference type="Proteomes" id="UP000634136"/>
    </source>
</evidence>
<feature type="transmembrane region" description="Helical" evidence="1">
    <location>
        <begin position="20"/>
        <end position="40"/>
    </location>
</feature>
<keyword evidence="3" id="KW-1185">Reference proteome</keyword>
<evidence type="ECO:0000313" key="2">
    <source>
        <dbReference type="EMBL" id="KAF7805502.1"/>
    </source>
</evidence>
<protein>
    <submittedName>
        <fullName evidence="2">E3 ubiquitin-protein ligase RING1-like</fullName>
    </submittedName>
</protein>